<gene>
    <name evidence="1" type="ORF">ABS642_07590</name>
</gene>
<name>A0AAU7W0Q6_9MICO</name>
<accession>A0AAU7W0Q6</accession>
<dbReference type="RefSeq" id="WP_350352843.1">
    <property type="nucleotide sequence ID" value="NZ_CP158357.1"/>
</dbReference>
<evidence type="ECO:0000313" key="1">
    <source>
        <dbReference type="EMBL" id="XBX79935.1"/>
    </source>
</evidence>
<dbReference type="AlphaFoldDB" id="A0AAU7W0Q6"/>
<organism evidence="1">
    <name type="scientific">Microbacterium sp. A8/3-1</name>
    <dbReference type="NCBI Taxonomy" id="3160749"/>
    <lineage>
        <taxon>Bacteria</taxon>
        <taxon>Bacillati</taxon>
        <taxon>Actinomycetota</taxon>
        <taxon>Actinomycetes</taxon>
        <taxon>Micrococcales</taxon>
        <taxon>Microbacteriaceae</taxon>
        <taxon>Microbacterium</taxon>
    </lineage>
</organism>
<protein>
    <submittedName>
        <fullName evidence="1">Uncharacterized protein</fullName>
    </submittedName>
</protein>
<proteinExistence type="predicted"/>
<reference evidence="1" key="1">
    <citation type="submission" date="2024-06" db="EMBL/GenBank/DDBJ databases">
        <title>Draft genome sequence of Microbacterium sp. strain A8/3-1, isolated from Oxytropis tragacanthoides Fisch. ex DC. Root nodules in the Altai region of Russia.</title>
        <authorList>
            <person name="Sazanova A."/>
            <person name="Guro P."/>
            <person name="Kuznetsova I."/>
            <person name="Belimov A."/>
            <person name="Safronova V."/>
        </authorList>
    </citation>
    <scope>NUCLEOTIDE SEQUENCE</scope>
    <source>
        <strain evidence="1">A8/3-1</strain>
    </source>
</reference>
<dbReference type="EMBL" id="CP158357">
    <property type="protein sequence ID" value="XBX79935.1"/>
    <property type="molecule type" value="Genomic_DNA"/>
</dbReference>
<sequence>MTALAGVCAAFRVTRNRFALADTPRPSYAWFVRRRQDPGDLLASVAAGVYISLGSAGRERLLASLPEDYAVVLAAHSDDIPSLITFEYYPDGSEQWDRYVWPTAVPMPTFPYTKVERAGHRPTELRRRIHVLTVDLLETVPGLESHEHDRSCLIAPFTKQGVDSVAGNLSCPLSALCFIVARGLVRGIGARRDY</sequence>